<comment type="caution">
    <text evidence="1">The sequence shown here is derived from an EMBL/GenBank/DDBJ whole genome shotgun (WGS) entry which is preliminary data.</text>
</comment>
<sequence length="1307" mass="144688">MNNRKSNKPAGLSHKSPYMTGAQGNSKGKAKPPSTLPPVNQDQFYSNSSNNGTGSKRNKAPPIPSPSNGLIDLLHDAPMTEKECIDVDPSSQDEIEESPDVVHIESVGPVLRTPTGATRNQSVISAQGTKTATAKASIFTAQHAVVSSTTTKKTSAMQPKSIQPKVGLPPRPKVDILKPIHIFFQKAAPSPKIWAGPSPKMYGIAAITVDDHPLPPGEVKHKLALRVHQLGLQVSLRENPDKKSDLTIPVEPATRSWIVSKSGGPVSAFMIDASVSLKCRTEWYNGFPSIHSKVVPESRARLILHIELEEPIEKSQLLKYSPDHKSEAVVNNEILKTVVYTTQIESFKEEKSLREAQLLKQAQRLPSPTRHAPAKQLPRTTVPTRPTAKKRTKVDQGETPDREAPRPTRTQPGRSARAVAPAEPREAPIKKKPLPKNPDEIMREWPSNARSEVNITHGDFYRLEEAEYLNDTLIEFGLKYNWAMLPEEKVETPQQFRREDIHIFNSFFYKKLSVRNRPSLKEADPNAPSWPAYETVRKWTRKVDVFSKRMLVIPINENLHWYLAVILNPGAILRKTWRSGDSAAELIDMTAEAKEAVLSNELEEEKRKEVADQADELAAAQANGSENPTNASNPESDRNSDDGDDPLNLIDKPDEDAANAIDRRDDDATNAISKPAEDGGHSEVPEIEIILGIESDCDKVEKTIDIDNPVSSAQPSGPTPPQRTYEPVPLIPPDHAPIVEGKTTRQGPIAPPAPKPPKTEFEDDEPVIMTFDSLGGSHQPVAKVLNKWLVYEALDKAKEKTTLEETNWDLHFPAAYKAVRVPGQDNFADCGVYVLHYAIRLMQDKGTLRDYIFEKGTVKSDKDREKNKDVWDANDMSNRREQWKALIMSLPSEKAGVIAGSTKGEMVTEELDKKEADEVRAVSTDEKHSGPPQTSATPEADELSLHEVQGSCESSELSEHPPGRRGSRQSEDSVDEEPPLIDFEDRRTVTPSAPSPRQERPLSEIPLVKRSIPISPMASIDQPRNKRRRIECPLADADVVQDSEADDSPSMENQLMDMDDLVSEQPQRTPSPDSTTVLDGILSEERKSHGTKDHRATASSALGLQNVTNGMRDVQVTTRQASNVLNLSGRPSMASPQARNDAHASSAMGVINSGARGSGRRGNKDIRVQLRNEYNSEPRQESPGVRVSSVNKAKQEKSKPKQTRPETLEAVERHLQLMQPTEFLNQNTVWQSDLFDPWYPHWRVAVEAGGPTHDRMMSHFARAQQGEDRLLQDIHLPLDGDESQHVMVADGQNGPVATADASDSEGL</sequence>
<name>A0ACC2XFD0_9TREE</name>
<keyword evidence="2" id="KW-1185">Reference proteome</keyword>
<protein>
    <submittedName>
        <fullName evidence="1">Uncharacterized protein</fullName>
    </submittedName>
</protein>
<accession>A0ACC2XFD0</accession>
<proteinExistence type="predicted"/>
<dbReference type="EMBL" id="JASBWV010000014">
    <property type="protein sequence ID" value="KAJ9122754.1"/>
    <property type="molecule type" value="Genomic_DNA"/>
</dbReference>
<gene>
    <name evidence="1" type="ORF">QFC24_004183</name>
</gene>
<organism evidence="1 2">
    <name type="scientific">Naganishia onofrii</name>
    <dbReference type="NCBI Taxonomy" id="1851511"/>
    <lineage>
        <taxon>Eukaryota</taxon>
        <taxon>Fungi</taxon>
        <taxon>Dikarya</taxon>
        <taxon>Basidiomycota</taxon>
        <taxon>Agaricomycotina</taxon>
        <taxon>Tremellomycetes</taxon>
        <taxon>Filobasidiales</taxon>
        <taxon>Filobasidiaceae</taxon>
        <taxon>Naganishia</taxon>
    </lineage>
</organism>
<evidence type="ECO:0000313" key="1">
    <source>
        <dbReference type="EMBL" id="KAJ9122754.1"/>
    </source>
</evidence>
<reference evidence="1" key="1">
    <citation type="submission" date="2023-04" db="EMBL/GenBank/DDBJ databases">
        <title>Draft Genome sequencing of Naganishia species isolated from polar environments using Oxford Nanopore Technology.</title>
        <authorList>
            <person name="Leo P."/>
            <person name="Venkateswaran K."/>
        </authorList>
    </citation>
    <scope>NUCLEOTIDE SEQUENCE</scope>
    <source>
        <strain evidence="1">DBVPG 5303</strain>
    </source>
</reference>
<evidence type="ECO:0000313" key="2">
    <source>
        <dbReference type="Proteomes" id="UP001234202"/>
    </source>
</evidence>
<dbReference type="Proteomes" id="UP001234202">
    <property type="component" value="Unassembled WGS sequence"/>
</dbReference>